<dbReference type="PANTHER" id="PTHR15549:SF26">
    <property type="entry name" value="AXIAL BUDDING PATTERN PROTEIN 2-RELATED"/>
    <property type="match status" value="1"/>
</dbReference>
<keyword evidence="7 9" id="KW-0472">Membrane</keyword>
<name>A0A8J2IGD2_9PLEO</name>
<evidence type="ECO:0000256" key="2">
    <source>
        <dbReference type="ARBA" id="ARBA00022553"/>
    </source>
</evidence>
<evidence type="ECO:0000256" key="5">
    <source>
        <dbReference type="ARBA" id="ARBA00022840"/>
    </source>
</evidence>
<protein>
    <recommendedName>
        <fullName evidence="10">Epidermal growth factor receptor-like transmembrane-juxtamembrane segment domain-containing protein</fullName>
    </recommendedName>
</protein>
<feature type="domain" description="Epidermal growth factor receptor-like transmembrane-juxtamembrane segment" evidence="10">
    <location>
        <begin position="35"/>
        <end position="64"/>
    </location>
</feature>
<keyword evidence="5" id="KW-0067">ATP-binding</keyword>
<feature type="region of interest" description="Disordered" evidence="8">
    <location>
        <begin position="83"/>
        <end position="218"/>
    </location>
</feature>
<dbReference type="Proteomes" id="UP000676310">
    <property type="component" value="Unassembled WGS sequence"/>
</dbReference>
<gene>
    <name evidence="11" type="ORF">ALTATR162_LOCUS8456</name>
</gene>
<keyword evidence="12" id="KW-1185">Reference proteome</keyword>
<dbReference type="GeneID" id="67020568"/>
<keyword evidence="3 9" id="KW-0812">Transmembrane</keyword>
<sequence>MDRPEQFRVYASGVSSATPSASPTPGDKKSNTGAIVGGVVGGVVGLAIIGLIIFFILRKRRNQKPAEGEMGAAAMVPMMQNEKHDHNRHPSHFDGQSPPPTYSAPIQDSYQDNSITKGGHQSYHQYASHASEPQELPAEVSSSNTHRYSELPAGASGGMDTRRFSELPADATGPAPSELESPQVSPRPPQAEFSNDMAKRTSRGQGLGVMTEGPSQRN</sequence>
<dbReference type="InterPro" id="IPR049328">
    <property type="entry name" value="TM_ErbB1"/>
</dbReference>
<dbReference type="RefSeq" id="XP_043172021.1">
    <property type="nucleotide sequence ID" value="XM_043316086.1"/>
</dbReference>
<feature type="compositionally biased region" description="Polar residues" evidence="8">
    <location>
        <begin position="104"/>
        <end position="116"/>
    </location>
</feature>
<dbReference type="PANTHER" id="PTHR15549">
    <property type="entry name" value="PAIRED IMMUNOGLOBULIN-LIKE TYPE 2 RECEPTOR"/>
    <property type="match status" value="1"/>
</dbReference>
<evidence type="ECO:0000256" key="7">
    <source>
        <dbReference type="ARBA" id="ARBA00023136"/>
    </source>
</evidence>
<dbReference type="Pfam" id="PF21314">
    <property type="entry name" value="TM_ErbB1"/>
    <property type="match status" value="1"/>
</dbReference>
<comment type="caution">
    <text evidence="11">The sequence shown here is derived from an EMBL/GenBank/DDBJ whole genome shotgun (WGS) entry which is preliminary data.</text>
</comment>
<evidence type="ECO:0000313" key="12">
    <source>
        <dbReference type="Proteomes" id="UP000676310"/>
    </source>
</evidence>
<comment type="subcellular location">
    <subcellularLocation>
        <location evidence="1">Membrane</location>
        <topology evidence="1">Single-pass membrane protein</topology>
    </subcellularLocation>
</comment>
<feature type="transmembrane region" description="Helical" evidence="9">
    <location>
        <begin position="34"/>
        <end position="57"/>
    </location>
</feature>
<keyword evidence="4" id="KW-0547">Nucleotide-binding</keyword>
<accession>A0A8J2IGD2</accession>
<dbReference type="EMBL" id="CAJRGZ010000023">
    <property type="protein sequence ID" value="CAG5177944.1"/>
    <property type="molecule type" value="Genomic_DNA"/>
</dbReference>
<organism evidence="11 12">
    <name type="scientific">Alternaria atra</name>
    <dbReference type="NCBI Taxonomy" id="119953"/>
    <lineage>
        <taxon>Eukaryota</taxon>
        <taxon>Fungi</taxon>
        <taxon>Dikarya</taxon>
        <taxon>Ascomycota</taxon>
        <taxon>Pezizomycotina</taxon>
        <taxon>Dothideomycetes</taxon>
        <taxon>Pleosporomycetidae</taxon>
        <taxon>Pleosporales</taxon>
        <taxon>Pleosporineae</taxon>
        <taxon>Pleosporaceae</taxon>
        <taxon>Alternaria</taxon>
        <taxon>Alternaria sect. Ulocladioides</taxon>
    </lineage>
</organism>
<dbReference type="OrthoDB" id="3692311at2759"/>
<dbReference type="GO" id="GO:0071944">
    <property type="term" value="C:cell periphery"/>
    <property type="evidence" value="ECO:0007669"/>
    <property type="project" value="UniProtKB-ARBA"/>
</dbReference>
<dbReference type="Gene3D" id="1.20.5.510">
    <property type="entry name" value="Single helix bin"/>
    <property type="match status" value="1"/>
</dbReference>
<evidence type="ECO:0000256" key="1">
    <source>
        <dbReference type="ARBA" id="ARBA00004167"/>
    </source>
</evidence>
<feature type="compositionally biased region" description="Low complexity" evidence="8">
    <location>
        <begin position="11"/>
        <end position="25"/>
    </location>
</feature>
<keyword evidence="6 9" id="KW-1133">Transmembrane helix</keyword>
<dbReference type="AlphaFoldDB" id="A0A8J2IGD2"/>
<dbReference type="GO" id="GO:0016020">
    <property type="term" value="C:membrane"/>
    <property type="evidence" value="ECO:0007669"/>
    <property type="project" value="UniProtKB-SubCell"/>
</dbReference>
<dbReference type="InterPro" id="IPR051694">
    <property type="entry name" value="Immunoregulatory_rcpt-like"/>
</dbReference>
<reference evidence="11" key="1">
    <citation type="submission" date="2021-05" db="EMBL/GenBank/DDBJ databases">
        <authorList>
            <person name="Stam R."/>
        </authorList>
    </citation>
    <scope>NUCLEOTIDE SEQUENCE</scope>
    <source>
        <strain evidence="11">CS162</strain>
    </source>
</reference>
<evidence type="ECO:0000259" key="10">
    <source>
        <dbReference type="Pfam" id="PF21314"/>
    </source>
</evidence>
<evidence type="ECO:0000256" key="3">
    <source>
        <dbReference type="ARBA" id="ARBA00022692"/>
    </source>
</evidence>
<evidence type="ECO:0000256" key="8">
    <source>
        <dbReference type="SAM" id="MobiDB-lite"/>
    </source>
</evidence>
<evidence type="ECO:0000313" key="11">
    <source>
        <dbReference type="EMBL" id="CAG5177944.1"/>
    </source>
</evidence>
<keyword evidence="2" id="KW-0597">Phosphoprotein</keyword>
<evidence type="ECO:0000256" key="9">
    <source>
        <dbReference type="SAM" id="Phobius"/>
    </source>
</evidence>
<evidence type="ECO:0000256" key="4">
    <source>
        <dbReference type="ARBA" id="ARBA00022741"/>
    </source>
</evidence>
<evidence type="ECO:0000256" key="6">
    <source>
        <dbReference type="ARBA" id="ARBA00022989"/>
    </source>
</evidence>
<feature type="region of interest" description="Disordered" evidence="8">
    <location>
        <begin position="1"/>
        <end position="31"/>
    </location>
</feature>
<proteinExistence type="predicted"/>